<dbReference type="GO" id="GO:0005730">
    <property type="term" value="C:nucleolus"/>
    <property type="evidence" value="ECO:0000318"/>
    <property type="project" value="GO_Central"/>
</dbReference>
<dbReference type="GO" id="GO:0042273">
    <property type="term" value="P:ribosomal large subunit biogenesis"/>
    <property type="evidence" value="ECO:0000318"/>
    <property type="project" value="GO_Central"/>
</dbReference>
<protein>
    <recommendedName>
        <fullName evidence="5">Probable ribosome biogenesis protein RLP24</fullName>
    </recommendedName>
</protein>
<evidence type="ECO:0000256" key="1">
    <source>
        <dbReference type="ARBA" id="ARBA00004123"/>
    </source>
</evidence>
<dbReference type="InParanoid" id="B3RS54"/>
<evidence type="ECO:0000313" key="7">
    <source>
        <dbReference type="EMBL" id="EDV26457.1"/>
    </source>
</evidence>
<evidence type="ECO:0000313" key="8">
    <source>
        <dbReference type="Proteomes" id="UP000009022"/>
    </source>
</evidence>
<dbReference type="CDD" id="cd00472">
    <property type="entry name" value="Ribosomal_L24e_L24"/>
    <property type="match status" value="1"/>
</dbReference>
<dbReference type="AlphaFoldDB" id="B3RS54"/>
<comment type="subcellular location">
    <subcellularLocation>
        <location evidence="1">Nucleus</location>
    </subcellularLocation>
</comment>
<evidence type="ECO:0000256" key="3">
    <source>
        <dbReference type="ARBA" id="ARBA00022517"/>
    </source>
</evidence>
<dbReference type="InterPro" id="IPR011017">
    <property type="entry name" value="TRASH_dom"/>
</dbReference>
<dbReference type="HOGENOM" id="CLU_089419_2_2_1"/>
<dbReference type="STRING" id="10228.B3RS54"/>
<evidence type="ECO:0000256" key="5">
    <source>
        <dbReference type="ARBA" id="ARBA00039784"/>
    </source>
</evidence>
<evidence type="ECO:0000256" key="4">
    <source>
        <dbReference type="ARBA" id="ARBA00023242"/>
    </source>
</evidence>
<dbReference type="SMART" id="SM00746">
    <property type="entry name" value="TRASH"/>
    <property type="match status" value="1"/>
</dbReference>
<dbReference type="GeneID" id="6752204"/>
<dbReference type="FunFam" id="2.30.170.20:FF:000001">
    <property type="entry name" value="probable ribosome biogenesis protein RLP24"/>
    <property type="match status" value="1"/>
</dbReference>
<dbReference type="OrthoDB" id="10262490at2759"/>
<dbReference type="PANTHER" id="PTHR10792">
    <property type="entry name" value="60S RIBOSOMAL PROTEIN L24"/>
    <property type="match status" value="1"/>
</dbReference>
<dbReference type="eggNOG" id="KOG1723">
    <property type="taxonomic scope" value="Eukaryota"/>
</dbReference>
<dbReference type="InterPro" id="IPR000988">
    <property type="entry name" value="Ribosomal_eL24-rel_N"/>
</dbReference>
<dbReference type="PhylomeDB" id="B3RS54"/>
<dbReference type="FunCoup" id="B3RS54">
    <property type="interactions" value="1850"/>
</dbReference>
<dbReference type="InterPro" id="IPR038630">
    <property type="entry name" value="L24e/L24_sf"/>
</dbReference>
<name>B3RS54_TRIAD</name>
<evidence type="ECO:0000256" key="2">
    <source>
        <dbReference type="ARBA" id="ARBA00005647"/>
    </source>
</evidence>
<accession>B3RS54</accession>
<dbReference type="OMA" id="IWPSCKE"/>
<keyword evidence="3" id="KW-0690">Ribosome biogenesis</keyword>
<dbReference type="PROSITE" id="PS01073">
    <property type="entry name" value="RIBOSOMAL_L24E"/>
    <property type="match status" value="1"/>
</dbReference>
<proteinExistence type="inferred from homology"/>
<dbReference type="CTD" id="6752204"/>
<dbReference type="InterPro" id="IPR023442">
    <property type="entry name" value="Ribosomal_eL24_CS"/>
</dbReference>
<gene>
    <name evidence="7" type="ORF">TRIADDRAFT_54477</name>
</gene>
<sequence length="160" mass="19156">MRLVKCYFCSSTIYPGHGIQFVRNDNKVFKFCRAKCHKAFKKHRNPRKVRWTKAFRKSAGKELAIDSTFEFERNRNIPVKYNRELWNKSLEAIKRVQEIKMKRQHQYVKNRLKANTAALKEADYEEVKQNIHILEEPKVKKEAKIKRATQVIQEIDMDTD</sequence>
<dbReference type="InterPro" id="IPR056366">
    <property type="entry name" value="Ribosomal_eL24"/>
</dbReference>
<dbReference type="RefSeq" id="XP_002110453.1">
    <property type="nucleotide sequence ID" value="XM_002110417.1"/>
</dbReference>
<dbReference type="Proteomes" id="UP000009022">
    <property type="component" value="Unassembled WGS sequence"/>
</dbReference>
<dbReference type="Gene3D" id="2.30.170.20">
    <property type="entry name" value="Ribosomal protein L24e"/>
    <property type="match status" value="1"/>
</dbReference>
<reference evidence="7 8" key="1">
    <citation type="journal article" date="2008" name="Nature">
        <title>The Trichoplax genome and the nature of placozoans.</title>
        <authorList>
            <person name="Srivastava M."/>
            <person name="Begovic E."/>
            <person name="Chapman J."/>
            <person name="Putnam N.H."/>
            <person name="Hellsten U."/>
            <person name="Kawashima T."/>
            <person name="Kuo A."/>
            <person name="Mitros T."/>
            <person name="Salamov A."/>
            <person name="Carpenter M.L."/>
            <person name="Signorovitch A.Y."/>
            <person name="Moreno M.A."/>
            <person name="Kamm K."/>
            <person name="Grimwood J."/>
            <person name="Schmutz J."/>
            <person name="Shapiro H."/>
            <person name="Grigoriev I.V."/>
            <person name="Buss L.W."/>
            <person name="Schierwater B."/>
            <person name="Dellaporta S.L."/>
            <person name="Rokhsar D.S."/>
        </authorList>
    </citation>
    <scope>NUCLEOTIDE SEQUENCE [LARGE SCALE GENOMIC DNA]</scope>
    <source>
        <strain evidence="7 8">Grell-BS-1999</strain>
    </source>
</reference>
<dbReference type="SUPFAM" id="SSF57716">
    <property type="entry name" value="Glucocorticoid receptor-like (DNA-binding domain)"/>
    <property type="match status" value="1"/>
</dbReference>
<keyword evidence="8" id="KW-1185">Reference proteome</keyword>
<dbReference type="PANTHER" id="PTHR10792:SF8">
    <property type="entry name" value="RIBOSOME BIOGENESIS PROTEIN RLP24-RELATED"/>
    <property type="match status" value="1"/>
</dbReference>
<dbReference type="EMBL" id="DS985243">
    <property type="protein sequence ID" value="EDV26457.1"/>
    <property type="molecule type" value="Genomic_DNA"/>
</dbReference>
<keyword evidence="4" id="KW-0539">Nucleus</keyword>
<evidence type="ECO:0000259" key="6">
    <source>
        <dbReference type="SMART" id="SM00746"/>
    </source>
</evidence>
<organism evidence="7 8">
    <name type="scientific">Trichoplax adhaerens</name>
    <name type="common">Trichoplax reptans</name>
    <dbReference type="NCBI Taxonomy" id="10228"/>
    <lineage>
        <taxon>Eukaryota</taxon>
        <taxon>Metazoa</taxon>
        <taxon>Placozoa</taxon>
        <taxon>Uniplacotomia</taxon>
        <taxon>Trichoplacea</taxon>
        <taxon>Trichoplacidae</taxon>
        <taxon>Trichoplax</taxon>
    </lineage>
</organism>
<dbReference type="Pfam" id="PF01246">
    <property type="entry name" value="Ribosomal_L24e"/>
    <property type="match status" value="1"/>
</dbReference>
<dbReference type="GO" id="GO:0003735">
    <property type="term" value="F:structural constituent of ribosome"/>
    <property type="evidence" value="ECO:0007669"/>
    <property type="project" value="InterPro"/>
</dbReference>
<comment type="similarity">
    <text evidence="2">Belongs to the eukaryotic ribosomal protein eL24 family.</text>
</comment>
<feature type="domain" description="TRASH" evidence="6">
    <location>
        <begin position="6"/>
        <end position="44"/>
    </location>
</feature>
<dbReference type="KEGG" id="tad:TRIADDRAFT_54477"/>